<dbReference type="InterPro" id="IPR000182">
    <property type="entry name" value="GNAT_dom"/>
</dbReference>
<dbReference type="EMBL" id="LR134521">
    <property type="protein sequence ID" value="VEJ28941.1"/>
    <property type="molecule type" value="Genomic_DNA"/>
</dbReference>
<dbReference type="GO" id="GO:0016747">
    <property type="term" value="F:acyltransferase activity, transferring groups other than amino-acyl groups"/>
    <property type="evidence" value="ECO:0007669"/>
    <property type="project" value="InterPro"/>
</dbReference>
<dbReference type="SUPFAM" id="SSF55729">
    <property type="entry name" value="Acyl-CoA N-acyltransferases (Nat)"/>
    <property type="match status" value="1"/>
</dbReference>
<dbReference type="AlphaFoldDB" id="A0A3S4YQV9"/>
<dbReference type="PROSITE" id="PS51186">
    <property type="entry name" value="GNAT"/>
    <property type="match status" value="1"/>
</dbReference>
<dbReference type="Gene3D" id="3.40.630.30">
    <property type="match status" value="1"/>
</dbReference>
<protein>
    <recommendedName>
        <fullName evidence="1">N-acetyltransferase domain-containing protein</fullName>
    </recommendedName>
</protein>
<gene>
    <name evidence="2" type="ORF">NCTC10918_00180</name>
</gene>
<proteinExistence type="predicted"/>
<reference evidence="2 3" key="1">
    <citation type="submission" date="2018-12" db="EMBL/GenBank/DDBJ databases">
        <authorList>
            <consortium name="Pathogen Informatics"/>
        </authorList>
    </citation>
    <scope>NUCLEOTIDE SEQUENCE [LARGE SCALE GENOMIC DNA]</scope>
    <source>
        <strain evidence="2 3">NCTC10918</strain>
    </source>
</reference>
<evidence type="ECO:0000313" key="2">
    <source>
        <dbReference type="EMBL" id="VEJ28941.1"/>
    </source>
</evidence>
<dbReference type="Pfam" id="PF00583">
    <property type="entry name" value="Acetyltransf_1"/>
    <property type="match status" value="1"/>
</dbReference>
<dbReference type="STRING" id="762948.HMPREF0733_11522"/>
<name>A0A3S4YQV9_9MICC</name>
<accession>A0A3S4YQV9</accession>
<feature type="domain" description="N-acetyltransferase" evidence="1">
    <location>
        <begin position="32"/>
        <end position="178"/>
    </location>
</feature>
<dbReference type="CDD" id="cd04301">
    <property type="entry name" value="NAT_SF"/>
    <property type="match status" value="1"/>
</dbReference>
<evidence type="ECO:0000313" key="3">
    <source>
        <dbReference type="Proteomes" id="UP000270988"/>
    </source>
</evidence>
<sequence length="354" mass="38861">MQNLADTYNSENPILAVKPAHPVEERHPMNTYEFRPWREGDDLELLQVWGDPRSEQEAQQRASFGEASDAPFSRTLVVTDSGVPIAAGVVTASLLHPQRLWAYLEVAEGHRRAGLGTELLDRLREIAAENGQVPNVRVKLAPFSTGEEFAQAKGMKMIQRSRLIHIDAGAIPPVPLREDENGKPTQAIEDLATGSVELTSKLWEFYRDSHDWDVPAEVGLGTVNRYFLSDEARAFGALVLRDNIQQAEKEGKKGEIIAFAVSYHPFETDPAAALVDENTATEVLLGYDMQNEGAVEAIMQLLSLLTAQYPVLVEVDDSMTALVEVTDVLLRAGTASVEGDPTYIYASDYPGAAS</sequence>
<evidence type="ECO:0000259" key="1">
    <source>
        <dbReference type="PROSITE" id="PS51186"/>
    </source>
</evidence>
<organism evidence="2 3">
    <name type="scientific">Rothia dentocariosa</name>
    <dbReference type="NCBI Taxonomy" id="2047"/>
    <lineage>
        <taxon>Bacteria</taxon>
        <taxon>Bacillati</taxon>
        <taxon>Actinomycetota</taxon>
        <taxon>Actinomycetes</taxon>
        <taxon>Micrococcales</taxon>
        <taxon>Micrococcaceae</taxon>
        <taxon>Rothia</taxon>
    </lineage>
</organism>
<dbReference type="Proteomes" id="UP000270988">
    <property type="component" value="Chromosome"/>
</dbReference>
<dbReference type="InterPro" id="IPR016181">
    <property type="entry name" value="Acyl_CoA_acyltransferase"/>
</dbReference>